<evidence type="ECO:0000313" key="2">
    <source>
        <dbReference type="Proteomes" id="UP000295626"/>
    </source>
</evidence>
<evidence type="ECO:0000313" key="1">
    <source>
        <dbReference type="EMBL" id="TDB99857.1"/>
    </source>
</evidence>
<reference evidence="1 2" key="1">
    <citation type="submission" date="2019-02" db="EMBL/GenBank/DDBJ databases">
        <title>Draft genome sequences of novel Actinobacteria.</title>
        <authorList>
            <person name="Sahin N."/>
            <person name="Ay H."/>
            <person name="Saygin H."/>
        </authorList>
    </citation>
    <scope>NUCLEOTIDE SEQUENCE [LARGE SCALE GENOMIC DNA]</scope>
    <source>
        <strain evidence="1 2">JCM 30529</strain>
    </source>
</reference>
<dbReference type="EMBL" id="SMKE01000140">
    <property type="protein sequence ID" value="TDB99857.1"/>
    <property type="molecule type" value="Genomic_DNA"/>
</dbReference>
<comment type="caution">
    <text evidence="1">The sequence shown here is derived from an EMBL/GenBank/DDBJ whole genome shotgun (WGS) entry which is preliminary data.</text>
</comment>
<accession>A0ABY2DJ06</accession>
<sequence length="84" mass="9071">MSGERFVVHLPVAAEDLDVAKRYARVISRAVGFLGNVDRAESTVSSEDAQGVHHRVFCDRLLAAGRRCPRAADHGGDCAPAARR</sequence>
<name>A0ABY2DJ06_9ACTN</name>
<protein>
    <submittedName>
        <fullName evidence="1">Uncharacterized protein</fullName>
    </submittedName>
</protein>
<proteinExistence type="predicted"/>
<keyword evidence="2" id="KW-1185">Reference proteome</keyword>
<dbReference type="Proteomes" id="UP000295626">
    <property type="component" value="Unassembled WGS sequence"/>
</dbReference>
<gene>
    <name evidence="1" type="ORF">E1091_06070</name>
</gene>
<organism evidence="1 2">
    <name type="scientific">Micromonospora fluostatini</name>
    <dbReference type="NCBI Taxonomy" id="1629071"/>
    <lineage>
        <taxon>Bacteria</taxon>
        <taxon>Bacillati</taxon>
        <taxon>Actinomycetota</taxon>
        <taxon>Actinomycetes</taxon>
        <taxon>Micromonosporales</taxon>
        <taxon>Micromonosporaceae</taxon>
        <taxon>Micromonospora</taxon>
    </lineage>
</organism>